<dbReference type="PANTHER" id="PTHR45810">
    <property type="entry name" value="HISTONE H3.2"/>
    <property type="match status" value="1"/>
</dbReference>
<comment type="caution">
    <text evidence="4">The sequence shown here is derived from an EMBL/GenBank/DDBJ whole genome shotgun (WGS) entry which is preliminary data.</text>
</comment>
<evidence type="ECO:0000313" key="4">
    <source>
        <dbReference type="EMBL" id="KII69553.1"/>
    </source>
</evidence>
<dbReference type="PANTHER" id="PTHR45810:SF1">
    <property type="entry name" value="HISTONE H3-LIKE CENTROMERIC PROTEIN A"/>
    <property type="match status" value="1"/>
</dbReference>
<sequence>MIASRATKRDVKSASKPAEIRPIRSAKAKKTSVEAIKHQKFKKTKPIREIIKFQKSTDLLIPRASFSRLVREVAMDICGESLRFELIALLALHEAAEAFLVRLFEHANLCALHAKRVTLMKSDIALVEKISSYQ</sequence>
<dbReference type="GO" id="GO:0030527">
    <property type="term" value="F:structural constituent of chromatin"/>
    <property type="evidence" value="ECO:0007669"/>
    <property type="project" value="InterPro"/>
</dbReference>
<dbReference type="SMART" id="SM00428">
    <property type="entry name" value="H3"/>
    <property type="match status" value="1"/>
</dbReference>
<dbReference type="GO" id="GO:0046982">
    <property type="term" value="F:protein heterodimerization activity"/>
    <property type="evidence" value="ECO:0007669"/>
    <property type="project" value="InterPro"/>
</dbReference>
<evidence type="ECO:0000256" key="1">
    <source>
        <dbReference type="ARBA" id="ARBA00010343"/>
    </source>
</evidence>
<dbReference type="InterPro" id="IPR009072">
    <property type="entry name" value="Histone-fold"/>
</dbReference>
<dbReference type="InterPro" id="IPR000164">
    <property type="entry name" value="Histone_H3/CENP-A"/>
</dbReference>
<evidence type="ECO:0000256" key="2">
    <source>
        <dbReference type="SAM" id="MobiDB-lite"/>
    </source>
</evidence>
<protein>
    <submittedName>
        <fullName evidence="4">Histone H3-like centromeric protein CSE4</fullName>
    </submittedName>
</protein>
<evidence type="ECO:0000259" key="3">
    <source>
        <dbReference type="Pfam" id="PF00125"/>
    </source>
</evidence>
<dbReference type="SUPFAM" id="SSF47113">
    <property type="entry name" value="Histone-fold"/>
    <property type="match status" value="1"/>
</dbReference>
<dbReference type="GO" id="GO:0000786">
    <property type="term" value="C:nucleosome"/>
    <property type="evidence" value="ECO:0007669"/>
    <property type="project" value="InterPro"/>
</dbReference>
<dbReference type="EMBL" id="JWZT01002375">
    <property type="protein sequence ID" value="KII69553.1"/>
    <property type="molecule type" value="Genomic_DNA"/>
</dbReference>
<dbReference type="GO" id="GO:0003677">
    <property type="term" value="F:DNA binding"/>
    <property type="evidence" value="ECO:0007669"/>
    <property type="project" value="InterPro"/>
</dbReference>
<dbReference type="Pfam" id="PF00125">
    <property type="entry name" value="Histone"/>
    <property type="match status" value="1"/>
</dbReference>
<dbReference type="Gene3D" id="1.10.20.10">
    <property type="entry name" value="Histone, subunit A"/>
    <property type="match status" value="1"/>
</dbReference>
<dbReference type="InterPro" id="IPR007125">
    <property type="entry name" value="H2A/H2B/H3"/>
</dbReference>
<feature type="region of interest" description="Disordered" evidence="2">
    <location>
        <begin position="1"/>
        <end position="21"/>
    </location>
</feature>
<keyword evidence="5" id="KW-1185">Reference proteome</keyword>
<proteinExistence type="inferred from homology"/>
<organism evidence="4 5">
    <name type="scientific">Thelohanellus kitauei</name>
    <name type="common">Myxosporean</name>
    <dbReference type="NCBI Taxonomy" id="669202"/>
    <lineage>
        <taxon>Eukaryota</taxon>
        <taxon>Metazoa</taxon>
        <taxon>Cnidaria</taxon>
        <taxon>Myxozoa</taxon>
        <taxon>Myxosporea</taxon>
        <taxon>Bivalvulida</taxon>
        <taxon>Platysporina</taxon>
        <taxon>Myxobolidae</taxon>
        <taxon>Thelohanellus</taxon>
    </lineage>
</organism>
<dbReference type="OrthoDB" id="420022at2759"/>
<name>A0A0C2JJI2_THEKT</name>
<dbReference type="AlphaFoldDB" id="A0A0C2JJI2"/>
<reference evidence="4 5" key="1">
    <citation type="journal article" date="2014" name="Genome Biol. Evol.">
        <title>The genome of the myxosporean Thelohanellus kitauei shows adaptations to nutrient acquisition within its fish host.</title>
        <authorList>
            <person name="Yang Y."/>
            <person name="Xiong J."/>
            <person name="Zhou Z."/>
            <person name="Huo F."/>
            <person name="Miao W."/>
            <person name="Ran C."/>
            <person name="Liu Y."/>
            <person name="Zhang J."/>
            <person name="Feng J."/>
            <person name="Wang M."/>
            <person name="Wang M."/>
            <person name="Wang L."/>
            <person name="Yao B."/>
        </authorList>
    </citation>
    <scope>NUCLEOTIDE SEQUENCE [LARGE SCALE GENOMIC DNA]</scope>
    <source>
        <strain evidence="4">Wuqing</strain>
    </source>
</reference>
<dbReference type="PRINTS" id="PR00622">
    <property type="entry name" value="HISTONEH3"/>
</dbReference>
<evidence type="ECO:0000313" key="5">
    <source>
        <dbReference type="Proteomes" id="UP000031668"/>
    </source>
</evidence>
<comment type="similarity">
    <text evidence="1">Belongs to the histone H3 family.</text>
</comment>
<dbReference type="OMA" id="HANLCAL"/>
<dbReference type="CDD" id="cd22911">
    <property type="entry name" value="HFD_H3"/>
    <property type="match status" value="1"/>
</dbReference>
<accession>A0A0C2JJI2</accession>
<gene>
    <name evidence="4" type="ORF">RF11_06611</name>
</gene>
<feature type="domain" description="Core Histone H2A/H2B/H3" evidence="3">
    <location>
        <begin position="43"/>
        <end position="128"/>
    </location>
</feature>
<feature type="compositionally biased region" description="Basic and acidic residues" evidence="2">
    <location>
        <begin position="7"/>
        <end position="21"/>
    </location>
</feature>
<dbReference type="Proteomes" id="UP000031668">
    <property type="component" value="Unassembled WGS sequence"/>
</dbReference>